<dbReference type="InterPro" id="IPR005829">
    <property type="entry name" value="Sugar_transporter_CS"/>
</dbReference>
<dbReference type="PROSITE" id="PS50850">
    <property type="entry name" value="MFS"/>
    <property type="match status" value="1"/>
</dbReference>
<evidence type="ECO:0000256" key="6">
    <source>
        <dbReference type="ARBA" id="ARBA00023136"/>
    </source>
</evidence>
<keyword evidence="10" id="KW-1185">Reference proteome</keyword>
<feature type="transmembrane region" description="Helical" evidence="7">
    <location>
        <begin position="266"/>
        <end position="282"/>
    </location>
</feature>
<dbReference type="RefSeq" id="WP_341415002.1">
    <property type="nucleotide sequence ID" value="NZ_JBBPCC010000004.1"/>
</dbReference>
<keyword evidence="3" id="KW-1003">Cell membrane</keyword>
<feature type="transmembrane region" description="Helical" evidence="7">
    <location>
        <begin position="95"/>
        <end position="118"/>
    </location>
</feature>
<evidence type="ECO:0000259" key="8">
    <source>
        <dbReference type="PROSITE" id="PS50850"/>
    </source>
</evidence>
<evidence type="ECO:0000256" key="5">
    <source>
        <dbReference type="ARBA" id="ARBA00022989"/>
    </source>
</evidence>
<feature type="transmembrane region" description="Helical" evidence="7">
    <location>
        <begin position="41"/>
        <end position="59"/>
    </location>
</feature>
<keyword evidence="4 7" id="KW-0812">Transmembrane</keyword>
<sequence length="389" mass="41374">MNLRSRIALLSLSVTATFGTMMAAPALKLLAVAYPTVSPLLIQWVVTLSSLFILPTLFLSGPLGKRFPRKNILITGLLLYLIGGIGPAFSDSFTVILVFRAILGLSIGLISPTFNTLIAESFQGEERTRMNGFVTSTTGIGGAVFLSLGGLIASFGWRYVFMTYIFAIVLLLLVVLFLPKFPPAPRVERAAGAPASKLPFFFYPVIVAAGLHTMLFFLIPTNLSVFLTDNGIGSVASSGYFSALALIGVFVGGLAVPYLVRRFQSLLVPLLLALMAAGFVFLSSTHSLLTTGIAVLLVGFAEGSLFPLSFSKTASTAGASSLAFGISLLLACVYTFQFISPLFMQAVVAVFHLSSTREFFMAMAVGLAVATVAYTLVTQVRKAKPATSR</sequence>
<gene>
    <name evidence="9" type="ORF">WMW72_08515</name>
</gene>
<dbReference type="SUPFAM" id="SSF103473">
    <property type="entry name" value="MFS general substrate transporter"/>
    <property type="match status" value="1"/>
</dbReference>
<evidence type="ECO:0000256" key="1">
    <source>
        <dbReference type="ARBA" id="ARBA00004651"/>
    </source>
</evidence>
<feature type="transmembrane region" description="Helical" evidence="7">
    <location>
        <begin position="130"/>
        <end position="153"/>
    </location>
</feature>
<feature type="domain" description="Major facilitator superfamily (MFS) profile" evidence="8">
    <location>
        <begin position="1"/>
        <end position="381"/>
    </location>
</feature>
<dbReference type="InterPro" id="IPR011701">
    <property type="entry name" value="MFS"/>
</dbReference>
<evidence type="ECO:0000313" key="9">
    <source>
        <dbReference type="EMBL" id="MEK8127940.1"/>
    </source>
</evidence>
<organism evidence="9 10">
    <name type="scientific">Paenibacillus filicis</name>
    <dbReference type="NCBI Taxonomy" id="669464"/>
    <lineage>
        <taxon>Bacteria</taxon>
        <taxon>Bacillati</taxon>
        <taxon>Bacillota</taxon>
        <taxon>Bacilli</taxon>
        <taxon>Bacillales</taxon>
        <taxon>Paenibacillaceae</taxon>
        <taxon>Paenibacillus</taxon>
    </lineage>
</organism>
<feature type="transmembrane region" description="Helical" evidence="7">
    <location>
        <begin position="159"/>
        <end position="179"/>
    </location>
</feature>
<accession>A0ABU9DGF0</accession>
<evidence type="ECO:0000256" key="2">
    <source>
        <dbReference type="ARBA" id="ARBA00022448"/>
    </source>
</evidence>
<dbReference type="Proteomes" id="UP001469365">
    <property type="component" value="Unassembled WGS sequence"/>
</dbReference>
<feature type="transmembrane region" description="Helical" evidence="7">
    <location>
        <begin position="239"/>
        <end position="259"/>
    </location>
</feature>
<dbReference type="PANTHER" id="PTHR43124:SF3">
    <property type="entry name" value="CHLORAMPHENICOL EFFLUX PUMP RV0191"/>
    <property type="match status" value="1"/>
</dbReference>
<protein>
    <submittedName>
        <fullName evidence="9">MFS transporter</fullName>
    </submittedName>
</protein>
<feature type="transmembrane region" description="Helical" evidence="7">
    <location>
        <begin position="288"/>
        <end position="310"/>
    </location>
</feature>
<feature type="transmembrane region" description="Helical" evidence="7">
    <location>
        <begin position="359"/>
        <end position="377"/>
    </location>
</feature>
<keyword evidence="6 7" id="KW-0472">Membrane</keyword>
<evidence type="ECO:0000256" key="7">
    <source>
        <dbReference type="SAM" id="Phobius"/>
    </source>
</evidence>
<dbReference type="InterPro" id="IPR036259">
    <property type="entry name" value="MFS_trans_sf"/>
</dbReference>
<evidence type="ECO:0000256" key="3">
    <source>
        <dbReference type="ARBA" id="ARBA00022475"/>
    </source>
</evidence>
<keyword evidence="2" id="KW-0813">Transport</keyword>
<dbReference type="PROSITE" id="PS00217">
    <property type="entry name" value="SUGAR_TRANSPORT_2"/>
    <property type="match status" value="1"/>
</dbReference>
<dbReference type="InterPro" id="IPR050189">
    <property type="entry name" value="MFS_Efflux_Transporters"/>
</dbReference>
<name>A0ABU9DGF0_9BACL</name>
<reference evidence="9 10" key="1">
    <citation type="submission" date="2024-04" db="EMBL/GenBank/DDBJ databases">
        <title>draft genome sequnece of Paenibacillus filicis.</title>
        <authorList>
            <person name="Kim D.-U."/>
        </authorList>
    </citation>
    <scope>NUCLEOTIDE SEQUENCE [LARGE SCALE GENOMIC DNA]</scope>
    <source>
        <strain evidence="9 10">KACC14197</strain>
    </source>
</reference>
<comment type="caution">
    <text evidence="9">The sequence shown here is derived from an EMBL/GenBank/DDBJ whole genome shotgun (WGS) entry which is preliminary data.</text>
</comment>
<comment type="subcellular location">
    <subcellularLocation>
        <location evidence="1">Cell membrane</location>
        <topology evidence="1">Multi-pass membrane protein</topology>
    </subcellularLocation>
</comment>
<dbReference type="PANTHER" id="PTHR43124">
    <property type="entry name" value="PURINE EFFLUX PUMP PBUE"/>
    <property type="match status" value="1"/>
</dbReference>
<dbReference type="Pfam" id="PF07690">
    <property type="entry name" value="MFS_1"/>
    <property type="match status" value="1"/>
</dbReference>
<proteinExistence type="predicted"/>
<keyword evidence="5 7" id="KW-1133">Transmembrane helix</keyword>
<feature type="transmembrane region" description="Helical" evidence="7">
    <location>
        <begin position="200"/>
        <end position="219"/>
    </location>
</feature>
<dbReference type="InterPro" id="IPR020846">
    <property type="entry name" value="MFS_dom"/>
</dbReference>
<evidence type="ECO:0000313" key="10">
    <source>
        <dbReference type="Proteomes" id="UP001469365"/>
    </source>
</evidence>
<feature type="transmembrane region" description="Helical" evidence="7">
    <location>
        <begin position="322"/>
        <end position="339"/>
    </location>
</feature>
<dbReference type="Gene3D" id="1.20.1250.20">
    <property type="entry name" value="MFS general substrate transporter like domains"/>
    <property type="match status" value="1"/>
</dbReference>
<evidence type="ECO:0000256" key="4">
    <source>
        <dbReference type="ARBA" id="ARBA00022692"/>
    </source>
</evidence>
<dbReference type="EMBL" id="JBBPCC010000004">
    <property type="protein sequence ID" value="MEK8127940.1"/>
    <property type="molecule type" value="Genomic_DNA"/>
</dbReference>
<feature type="transmembrane region" description="Helical" evidence="7">
    <location>
        <begin position="71"/>
        <end position="89"/>
    </location>
</feature>